<dbReference type="EMBL" id="JAVHNQ010000006">
    <property type="protein sequence ID" value="KAK6344049.1"/>
    <property type="molecule type" value="Genomic_DNA"/>
</dbReference>
<gene>
    <name evidence="9" type="ORF">TWF696_007696</name>
</gene>
<dbReference type="GO" id="GO:0050660">
    <property type="term" value="F:flavin adenine dinucleotide binding"/>
    <property type="evidence" value="ECO:0007669"/>
    <property type="project" value="TreeGrafter"/>
</dbReference>
<dbReference type="Proteomes" id="UP001375240">
    <property type="component" value="Unassembled WGS sequence"/>
</dbReference>
<dbReference type="SUPFAM" id="SSF69000">
    <property type="entry name" value="FAD-dependent thiol oxidase"/>
    <property type="match status" value="1"/>
</dbReference>
<evidence type="ECO:0000256" key="4">
    <source>
        <dbReference type="ARBA" id="ARBA00023002"/>
    </source>
</evidence>
<dbReference type="PROSITE" id="PS51324">
    <property type="entry name" value="ERV_ALR"/>
    <property type="match status" value="1"/>
</dbReference>
<name>A0AAV9UM33_9PEZI</name>
<evidence type="ECO:0000256" key="6">
    <source>
        <dbReference type="RuleBase" id="RU371123"/>
    </source>
</evidence>
<keyword evidence="2 6" id="KW-0285">Flavoprotein</keyword>
<dbReference type="InterPro" id="IPR036774">
    <property type="entry name" value="ERV/ALR_sulphydryl_oxid_sf"/>
</dbReference>
<dbReference type="GO" id="GO:0016971">
    <property type="term" value="F:flavin-dependent sulfhydryl oxidase activity"/>
    <property type="evidence" value="ECO:0007669"/>
    <property type="project" value="InterPro"/>
</dbReference>
<dbReference type="InterPro" id="IPR039799">
    <property type="entry name" value="ALR/ERV"/>
</dbReference>
<accession>A0AAV9UM33</accession>
<comment type="catalytic activity">
    <reaction evidence="6">
        <text>2 R'C(R)SH + O2 = R'C(R)S-S(R)CR' + H2O2</text>
        <dbReference type="Rhea" id="RHEA:17357"/>
        <dbReference type="ChEBI" id="CHEBI:15379"/>
        <dbReference type="ChEBI" id="CHEBI:16240"/>
        <dbReference type="ChEBI" id="CHEBI:16520"/>
        <dbReference type="ChEBI" id="CHEBI:17412"/>
        <dbReference type="EC" id="1.8.3.2"/>
    </reaction>
</comment>
<dbReference type="AlphaFoldDB" id="A0AAV9UM33"/>
<organism evidence="9 10">
    <name type="scientific">Orbilia brochopaga</name>
    <dbReference type="NCBI Taxonomy" id="3140254"/>
    <lineage>
        <taxon>Eukaryota</taxon>
        <taxon>Fungi</taxon>
        <taxon>Dikarya</taxon>
        <taxon>Ascomycota</taxon>
        <taxon>Pezizomycotina</taxon>
        <taxon>Orbiliomycetes</taxon>
        <taxon>Orbiliales</taxon>
        <taxon>Orbiliaceae</taxon>
        <taxon>Orbilia</taxon>
    </lineage>
</organism>
<keyword evidence="6" id="KW-0472">Membrane</keyword>
<evidence type="ECO:0000256" key="3">
    <source>
        <dbReference type="ARBA" id="ARBA00022827"/>
    </source>
</evidence>
<keyword evidence="6" id="KW-0812">Transmembrane</keyword>
<evidence type="ECO:0000256" key="1">
    <source>
        <dbReference type="ARBA" id="ARBA00001974"/>
    </source>
</evidence>
<comment type="caution">
    <text evidence="9">The sequence shown here is derived from an EMBL/GenBank/DDBJ whole genome shotgun (WGS) entry which is preliminary data.</text>
</comment>
<reference evidence="9 10" key="1">
    <citation type="submission" date="2019-10" db="EMBL/GenBank/DDBJ databases">
        <authorList>
            <person name="Palmer J.M."/>
        </authorList>
    </citation>
    <scope>NUCLEOTIDE SEQUENCE [LARGE SCALE GENOMIC DNA]</scope>
    <source>
        <strain evidence="9 10">TWF696</strain>
    </source>
</reference>
<keyword evidence="6" id="KW-1133">Transmembrane helix</keyword>
<evidence type="ECO:0000256" key="2">
    <source>
        <dbReference type="ARBA" id="ARBA00022630"/>
    </source>
</evidence>
<keyword evidence="4 6" id="KW-0560">Oxidoreductase</keyword>
<evidence type="ECO:0000256" key="5">
    <source>
        <dbReference type="ARBA" id="ARBA00023157"/>
    </source>
</evidence>
<evidence type="ECO:0000256" key="7">
    <source>
        <dbReference type="SAM" id="MobiDB-lite"/>
    </source>
</evidence>
<feature type="region of interest" description="Disordered" evidence="7">
    <location>
        <begin position="43"/>
        <end position="68"/>
    </location>
</feature>
<dbReference type="PANTHER" id="PTHR12645">
    <property type="entry name" value="ALR/ERV"/>
    <property type="match status" value="1"/>
</dbReference>
<dbReference type="FunFam" id="1.20.120.310:FF:000002">
    <property type="entry name" value="Sulfhydryl oxidase"/>
    <property type="match status" value="1"/>
</dbReference>
<dbReference type="InterPro" id="IPR017905">
    <property type="entry name" value="ERV/ALR_sulphydryl_oxidase"/>
</dbReference>
<evidence type="ECO:0000259" key="8">
    <source>
        <dbReference type="PROSITE" id="PS51324"/>
    </source>
</evidence>
<dbReference type="GO" id="GO:0005739">
    <property type="term" value="C:mitochondrion"/>
    <property type="evidence" value="ECO:0007669"/>
    <property type="project" value="TreeGrafter"/>
</dbReference>
<dbReference type="EC" id="1.8.3.2" evidence="6"/>
<feature type="domain" description="ERV/ALR sulfhydryl oxidase" evidence="8">
    <location>
        <begin position="95"/>
        <end position="192"/>
    </location>
</feature>
<keyword evidence="3 6" id="KW-0274">FAD</keyword>
<sequence length="241" mass="26198">MLLRTAAMARNKPVTYIAVLAVFIFLYSYLVFPSASSRASPFSSPAEQGYSSADGHRSHGKSSGSGGGLSGGIAGAVHVSKETIQGGVIMPKLGNETIKAELGRASWRLLHTMLGRFPEKPSPDEREALKSYIHLFARLYPCADHFRLLLEQYPPQTSSRGAASQWGCVVHNAVNKRLNKEIFDCGTIADKYHCGCAEEDEKKRKQDGDAELVKGTGDVKKQKVVEEGEMKLVKEGLTRGG</sequence>
<evidence type="ECO:0000313" key="9">
    <source>
        <dbReference type="EMBL" id="KAK6344049.1"/>
    </source>
</evidence>
<comment type="cofactor">
    <cofactor evidence="1 6">
        <name>FAD</name>
        <dbReference type="ChEBI" id="CHEBI:57692"/>
    </cofactor>
</comment>
<feature type="transmembrane region" description="Helical" evidence="6">
    <location>
        <begin position="14"/>
        <end position="32"/>
    </location>
</feature>
<proteinExistence type="predicted"/>
<dbReference type="PANTHER" id="PTHR12645:SF1">
    <property type="entry name" value="FAD-LINKED SULFHYDRYL OXIDASE ERV2"/>
    <property type="match status" value="1"/>
</dbReference>
<protein>
    <recommendedName>
        <fullName evidence="6">Sulfhydryl oxidase</fullName>
        <ecNumber evidence="6">1.8.3.2</ecNumber>
    </recommendedName>
</protein>
<keyword evidence="10" id="KW-1185">Reference proteome</keyword>
<evidence type="ECO:0000313" key="10">
    <source>
        <dbReference type="Proteomes" id="UP001375240"/>
    </source>
</evidence>
<dbReference type="Gene3D" id="1.20.120.310">
    <property type="entry name" value="ERV/ALR sulfhydryl oxidase domain"/>
    <property type="match status" value="1"/>
</dbReference>
<keyword evidence="5" id="KW-1015">Disulfide bond</keyword>
<dbReference type="Pfam" id="PF04777">
    <property type="entry name" value="Evr1_Alr"/>
    <property type="match status" value="1"/>
</dbReference>